<evidence type="ECO:0000256" key="4">
    <source>
        <dbReference type="ARBA" id="ARBA00022679"/>
    </source>
</evidence>
<dbReference type="SMART" id="SM00086">
    <property type="entry name" value="PAC"/>
    <property type="match status" value="4"/>
</dbReference>
<comment type="catalytic activity">
    <reaction evidence="1">
        <text>ATP + protein L-histidine = ADP + protein N-phospho-L-histidine.</text>
        <dbReference type="EC" id="2.7.13.3"/>
    </reaction>
</comment>
<feature type="domain" description="PAS" evidence="7">
    <location>
        <begin position="244"/>
        <end position="316"/>
    </location>
</feature>
<dbReference type="Proteomes" id="UP000502928">
    <property type="component" value="Chromosome"/>
</dbReference>
<keyword evidence="3" id="KW-0597">Phosphoprotein</keyword>
<dbReference type="Gene3D" id="3.30.450.20">
    <property type="entry name" value="PAS domain"/>
    <property type="match status" value="4"/>
</dbReference>
<dbReference type="SUPFAM" id="SSF55785">
    <property type="entry name" value="PYP-like sensor domain (PAS domain)"/>
    <property type="match status" value="4"/>
</dbReference>
<dbReference type="InterPro" id="IPR001610">
    <property type="entry name" value="PAC"/>
</dbReference>
<dbReference type="Pfam" id="PF08447">
    <property type="entry name" value="PAS_3"/>
    <property type="match status" value="1"/>
</dbReference>
<dbReference type="PANTHER" id="PTHR43304">
    <property type="entry name" value="PHYTOCHROME-LIKE PROTEIN CPH1"/>
    <property type="match status" value="1"/>
</dbReference>
<protein>
    <recommendedName>
        <fullName evidence="2">histidine kinase</fullName>
        <ecNumber evidence="2">2.7.13.3</ecNumber>
    </recommendedName>
</protein>
<dbReference type="NCBIfam" id="TIGR00229">
    <property type="entry name" value="sensory_box"/>
    <property type="match status" value="3"/>
</dbReference>
<keyword evidence="10" id="KW-1185">Reference proteome</keyword>
<dbReference type="Pfam" id="PF02518">
    <property type="entry name" value="HATPase_c"/>
    <property type="match status" value="1"/>
</dbReference>
<keyword evidence="4" id="KW-0808">Transferase</keyword>
<dbReference type="InterPro" id="IPR052162">
    <property type="entry name" value="Sensor_kinase/Photoreceptor"/>
</dbReference>
<feature type="domain" description="Histidine kinase" evidence="6">
    <location>
        <begin position="516"/>
        <end position="730"/>
    </location>
</feature>
<keyword evidence="5" id="KW-0418">Kinase</keyword>
<organism evidence="9 10">
    <name type="scientific">Flagellimonas oceani</name>
    <dbReference type="NCBI Taxonomy" id="2698672"/>
    <lineage>
        <taxon>Bacteria</taxon>
        <taxon>Pseudomonadati</taxon>
        <taxon>Bacteroidota</taxon>
        <taxon>Flavobacteriia</taxon>
        <taxon>Flavobacteriales</taxon>
        <taxon>Flavobacteriaceae</taxon>
        <taxon>Flagellimonas</taxon>
    </lineage>
</organism>
<evidence type="ECO:0000259" key="7">
    <source>
        <dbReference type="PROSITE" id="PS50112"/>
    </source>
</evidence>
<dbReference type="PROSITE" id="PS50109">
    <property type="entry name" value="HIS_KIN"/>
    <property type="match status" value="1"/>
</dbReference>
<evidence type="ECO:0000313" key="10">
    <source>
        <dbReference type="Proteomes" id="UP000502928"/>
    </source>
</evidence>
<dbReference type="PROSITE" id="PS50113">
    <property type="entry name" value="PAC"/>
    <property type="match status" value="4"/>
</dbReference>
<dbReference type="PRINTS" id="PR00344">
    <property type="entry name" value="BCTRLSENSOR"/>
</dbReference>
<dbReference type="GO" id="GO:0004673">
    <property type="term" value="F:protein histidine kinase activity"/>
    <property type="evidence" value="ECO:0007669"/>
    <property type="project" value="UniProtKB-EC"/>
</dbReference>
<dbReference type="CDD" id="cd00130">
    <property type="entry name" value="PAS"/>
    <property type="match status" value="3"/>
</dbReference>
<evidence type="ECO:0000259" key="8">
    <source>
        <dbReference type="PROSITE" id="PS50113"/>
    </source>
</evidence>
<dbReference type="InterPro" id="IPR000700">
    <property type="entry name" value="PAS-assoc_C"/>
</dbReference>
<dbReference type="InterPro" id="IPR000014">
    <property type="entry name" value="PAS"/>
</dbReference>
<reference evidence="9 10" key="1">
    <citation type="submission" date="2020-02" db="EMBL/GenBank/DDBJ databases">
        <title>Complete genome of Muricauda sp. 501str8.</title>
        <authorList>
            <person name="Dong B."/>
            <person name="Zhu S."/>
            <person name="Yang J."/>
            <person name="Chen J."/>
        </authorList>
    </citation>
    <scope>NUCLEOTIDE SEQUENCE [LARGE SCALE GENOMIC DNA]</scope>
    <source>
        <strain evidence="9 10">501str8</strain>
    </source>
</reference>
<dbReference type="Gene3D" id="2.10.70.100">
    <property type="match status" value="2"/>
</dbReference>
<sequence length="730" mass="83049">MTATPSIFHNAAIPFAILDEEKLFVDFSKEWLKQFHLPPEIEGKNFFKTMPVLPDELETDINLCLEGMENRSDTKRLILENGDYVWYYWKVSSIHNDEQSSPSVFIILEDITKERLEEDLMLRSQKVAKIGGWEVDFVKNTIHWSKITKEIHEVPEDYVPDLEKGVSFYKEGHDREMISKLVQEGMKLGKPWDVELQIVTAKGNEIWVRAIGEPEMIKGKCARIIGTFQDIDKRKRTELEFKKVSQRLSLATETAGIGIWEFNIQENLIHWDDNMYKLYGINKEDFKGVYEAWKACVHPDDSKIAAIEVNDAIAGVKDFDTIFRVKWPSGEARWIRAEATVIRDEQGTPLKMIGINEDITALKVTQLQLLKSEESLQGTLENSSIGMALVATNGKFINVNQSLCKSLGYSKPELLNLSFQDITHLDDLAIDLGLLKDLVAGKRSTYQIEKRYLNKRGNPVYVILTVTAARNIDGDISHFISQIVDISERIKYETKQKELLELSSNQNNSLLNFAHIVSHNLRSHAANLTMITSFLTDETLGEEERKDSLTMLGRASDGLNQTISHLNEVVQVKLRADEQLKSIQLSYIVKKVLMDIQALIDKNNIQLTVDVPKEFEVKGVLAYLESIVLNLVSNAIKYKDPDKKQAKIDIKSFEKNKNIILQVKDNGLGIDLKKHGEKLFGMYKTFHKNEDARGIGLFITKNQIESMGGKITVESKPLEGSTFNVILLKG</sequence>
<evidence type="ECO:0000256" key="1">
    <source>
        <dbReference type="ARBA" id="ARBA00000085"/>
    </source>
</evidence>
<dbReference type="InterPro" id="IPR005467">
    <property type="entry name" value="His_kinase_dom"/>
</dbReference>
<dbReference type="EMBL" id="CP049616">
    <property type="protein sequence ID" value="QII44034.1"/>
    <property type="molecule type" value="Genomic_DNA"/>
</dbReference>
<feature type="domain" description="PAC" evidence="8">
    <location>
        <begin position="192"/>
        <end position="243"/>
    </location>
</feature>
<evidence type="ECO:0000313" key="9">
    <source>
        <dbReference type="EMBL" id="QII44034.1"/>
    </source>
</evidence>
<dbReference type="AlphaFoldDB" id="A0A6G7J0D8"/>
<evidence type="ECO:0000259" key="6">
    <source>
        <dbReference type="PROSITE" id="PS50109"/>
    </source>
</evidence>
<evidence type="ECO:0000256" key="5">
    <source>
        <dbReference type="ARBA" id="ARBA00022777"/>
    </source>
</evidence>
<proteinExistence type="predicted"/>
<dbReference type="SMART" id="SM00091">
    <property type="entry name" value="PAS"/>
    <property type="match status" value="3"/>
</dbReference>
<dbReference type="SMART" id="SM00387">
    <property type="entry name" value="HATPase_c"/>
    <property type="match status" value="1"/>
</dbReference>
<name>A0A6G7J0D8_9FLAO</name>
<dbReference type="InterPro" id="IPR036890">
    <property type="entry name" value="HATPase_C_sf"/>
</dbReference>
<dbReference type="KEGG" id="mut:GVT53_04885"/>
<feature type="domain" description="PAC" evidence="8">
    <location>
        <begin position="319"/>
        <end position="371"/>
    </location>
</feature>
<dbReference type="RefSeq" id="WP_166247695.1">
    <property type="nucleotide sequence ID" value="NZ_CP049616.1"/>
</dbReference>
<dbReference type="InterPro" id="IPR035965">
    <property type="entry name" value="PAS-like_dom_sf"/>
</dbReference>
<dbReference type="InterPro" id="IPR004358">
    <property type="entry name" value="Sig_transdc_His_kin-like_C"/>
</dbReference>
<evidence type="ECO:0000256" key="2">
    <source>
        <dbReference type="ARBA" id="ARBA00012438"/>
    </source>
</evidence>
<dbReference type="InterPro" id="IPR003594">
    <property type="entry name" value="HATPase_dom"/>
</dbReference>
<feature type="domain" description="PAC" evidence="8">
    <location>
        <begin position="446"/>
        <end position="498"/>
    </location>
</feature>
<feature type="domain" description="PAC" evidence="8">
    <location>
        <begin position="71"/>
        <end position="123"/>
    </location>
</feature>
<dbReference type="InterPro" id="IPR013655">
    <property type="entry name" value="PAS_fold_3"/>
</dbReference>
<accession>A0A6G7J0D8</accession>
<dbReference type="Pfam" id="PF13426">
    <property type="entry name" value="PAS_9"/>
    <property type="match status" value="3"/>
</dbReference>
<dbReference type="Gene3D" id="3.30.565.10">
    <property type="entry name" value="Histidine kinase-like ATPase, C-terminal domain"/>
    <property type="match status" value="1"/>
</dbReference>
<evidence type="ECO:0000256" key="3">
    <source>
        <dbReference type="ARBA" id="ARBA00022553"/>
    </source>
</evidence>
<dbReference type="SUPFAM" id="SSF55874">
    <property type="entry name" value="ATPase domain of HSP90 chaperone/DNA topoisomerase II/histidine kinase"/>
    <property type="match status" value="1"/>
</dbReference>
<feature type="domain" description="PAS" evidence="7">
    <location>
        <begin position="372"/>
        <end position="442"/>
    </location>
</feature>
<dbReference type="PANTHER" id="PTHR43304:SF1">
    <property type="entry name" value="PAC DOMAIN-CONTAINING PROTEIN"/>
    <property type="match status" value="1"/>
</dbReference>
<gene>
    <name evidence="9" type="ORF">GVT53_04885</name>
</gene>
<dbReference type="PROSITE" id="PS50112">
    <property type="entry name" value="PAS"/>
    <property type="match status" value="2"/>
</dbReference>
<dbReference type="EC" id="2.7.13.3" evidence="2"/>